<proteinExistence type="predicted"/>
<comment type="caution">
    <text evidence="2">The sequence shown here is derived from an EMBL/GenBank/DDBJ whole genome shotgun (WGS) entry which is preliminary data.</text>
</comment>
<name>A0A5B0LMK2_PUCGR</name>
<evidence type="ECO:0000256" key="1">
    <source>
        <dbReference type="SAM" id="MobiDB-lite"/>
    </source>
</evidence>
<dbReference type="AlphaFoldDB" id="A0A5B0LMK2"/>
<sequence length="62" mass="7185">MGKTLRASTEHTPQKHSRPNLTPSLHPFHSSLSPPHHHPADRNQDWRTTHLEQITSLFMRVT</sequence>
<feature type="region of interest" description="Disordered" evidence="1">
    <location>
        <begin position="1"/>
        <end position="47"/>
    </location>
</feature>
<reference evidence="2 3" key="1">
    <citation type="submission" date="2019-05" db="EMBL/GenBank/DDBJ databases">
        <title>Emergence of the Ug99 lineage of the wheat stem rust pathogen through somatic hybridization.</title>
        <authorList>
            <person name="Li F."/>
            <person name="Upadhyaya N.M."/>
            <person name="Sperschneider J."/>
            <person name="Matny O."/>
            <person name="Nguyen-Phuc H."/>
            <person name="Mago R."/>
            <person name="Raley C."/>
            <person name="Miller M.E."/>
            <person name="Silverstein K.A.T."/>
            <person name="Henningsen E."/>
            <person name="Hirsch C.D."/>
            <person name="Visser B."/>
            <person name="Pretorius Z.A."/>
            <person name="Steffenson B.J."/>
            <person name="Schwessinger B."/>
            <person name="Dodds P.N."/>
            <person name="Figueroa M."/>
        </authorList>
    </citation>
    <scope>NUCLEOTIDE SEQUENCE [LARGE SCALE GENOMIC DNA]</scope>
    <source>
        <strain evidence="2 3">Ug99</strain>
    </source>
</reference>
<feature type="compositionally biased region" description="Basic and acidic residues" evidence="1">
    <location>
        <begin position="38"/>
        <end position="47"/>
    </location>
</feature>
<gene>
    <name evidence="2" type="ORF">PGTUg99_018229</name>
</gene>
<organism evidence="2 3">
    <name type="scientific">Puccinia graminis f. sp. tritici</name>
    <dbReference type="NCBI Taxonomy" id="56615"/>
    <lineage>
        <taxon>Eukaryota</taxon>
        <taxon>Fungi</taxon>
        <taxon>Dikarya</taxon>
        <taxon>Basidiomycota</taxon>
        <taxon>Pucciniomycotina</taxon>
        <taxon>Pucciniomycetes</taxon>
        <taxon>Pucciniales</taxon>
        <taxon>Pucciniaceae</taxon>
        <taxon>Puccinia</taxon>
    </lineage>
</organism>
<protein>
    <submittedName>
        <fullName evidence="2">Uncharacterized protein</fullName>
    </submittedName>
</protein>
<dbReference type="Proteomes" id="UP000325313">
    <property type="component" value="Unassembled WGS sequence"/>
</dbReference>
<evidence type="ECO:0000313" key="3">
    <source>
        <dbReference type="Proteomes" id="UP000325313"/>
    </source>
</evidence>
<feature type="compositionally biased region" description="Low complexity" evidence="1">
    <location>
        <begin position="23"/>
        <end position="34"/>
    </location>
</feature>
<dbReference type="EMBL" id="VDEP01000511">
    <property type="protein sequence ID" value="KAA1065286.1"/>
    <property type="molecule type" value="Genomic_DNA"/>
</dbReference>
<evidence type="ECO:0000313" key="2">
    <source>
        <dbReference type="EMBL" id="KAA1065286.1"/>
    </source>
</evidence>
<accession>A0A5B0LMK2</accession>